<sequence length="271" mass="30765">MNLTFLTAKHLLILCCNGGLPFIDLQTQSNLREKHKSTYAVDPTDWIAVDTSGSELNLSLINSLSTLHIPSRMELNVCDLFNLTFSDIEDEELFESSKGEVKCRCPLHYAGLSCEIDEASRNVKSTNRSFFNTISSVILILIFGAFLVTIMRCGFCDCFGPFLSHRKKDNLDLPLDQNTLNRCLELVQAHEARQDNLLKSSEHQRPLISTVYETCAPYRNTTVYPIELSHNRNYRLGTPPPSYRSVEMQKKQDQIRNLLGGTNNNNNNTRI</sequence>
<dbReference type="CTD" id="66059539"/>
<protein>
    <submittedName>
        <fullName evidence="5">EGF-like domain-containing protein</fullName>
    </submittedName>
</protein>
<evidence type="ECO:0000256" key="2">
    <source>
        <dbReference type="SAM" id="SignalP"/>
    </source>
</evidence>
<dbReference type="OrthoDB" id="5814911at2759"/>
<dbReference type="GeneID" id="66059539"/>
<proteinExistence type="predicted"/>
<feature type="transmembrane region" description="Helical" evidence="1">
    <location>
        <begin position="130"/>
        <end position="151"/>
    </location>
</feature>
<keyword evidence="4" id="KW-1185">Reference proteome</keyword>
<dbReference type="Proteomes" id="UP000006672">
    <property type="component" value="Unassembled WGS sequence"/>
</dbReference>
<evidence type="ECO:0000313" key="5">
    <source>
        <dbReference type="WBParaSite" id="Bm2079a.1"/>
    </source>
</evidence>
<accession>A0A5S6PGK0</accession>
<feature type="signal peptide" evidence="2">
    <location>
        <begin position="1"/>
        <end position="18"/>
    </location>
</feature>
<reference evidence="3" key="2">
    <citation type="submission" date="2019-04" db="EMBL/GenBank/DDBJ databases">
        <authorList>
            <person name="Howe K."/>
            <person name="Paulini M."/>
            <person name="Williams G."/>
        </authorList>
    </citation>
    <scope>NUCLEOTIDE SEQUENCE [LARGE SCALE GENOMIC DNA]</scope>
    <source>
        <strain evidence="3">FR3</strain>
    </source>
</reference>
<evidence type="ECO:0000313" key="3">
    <source>
        <dbReference type="EMBL" id="VIO94800.1"/>
    </source>
</evidence>
<organism evidence="3">
    <name type="scientific">Brugia malayi</name>
    <name type="common">Filarial nematode worm</name>
    <dbReference type="NCBI Taxonomy" id="6279"/>
    <lineage>
        <taxon>Eukaryota</taxon>
        <taxon>Metazoa</taxon>
        <taxon>Ecdysozoa</taxon>
        <taxon>Nematoda</taxon>
        <taxon>Chromadorea</taxon>
        <taxon>Rhabditida</taxon>
        <taxon>Spirurina</taxon>
        <taxon>Spiruromorpha</taxon>
        <taxon>Filarioidea</taxon>
        <taxon>Onchocercidae</taxon>
        <taxon>Brugia</taxon>
    </lineage>
</organism>
<dbReference type="AlphaFoldDB" id="A0A4E9FIY1"/>
<reference evidence="5" key="3">
    <citation type="submission" date="2019-12" db="UniProtKB">
        <authorList>
            <consortium name="WormBaseParasite"/>
        </authorList>
    </citation>
    <scope>IDENTIFICATION</scope>
</reference>
<keyword evidence="1" id="KW-0472">Membrane</keyword>
<keyword evidence="1" id="KW-0812">Transmembrane</keyword>
<accession>A0A4E9FIY1</accession>
<dbReference type="KEGG" id="bmy:BM_BM2079"/>
<gene>
    <name evidence="3 5" type="primary">Bm2079</name>
    <name evidence="3" type="ORF">BM_BM2079</name>
</gene>
<feature type="chain" id="PRO_5023875372" evidence="2">
    <location>
        <begin position="19"/>
        <end position="271"/>
    </location>
</feature>
<dbReference type="RefSeq" id="XP_042935210.1">
    <property type="nucleotide sequence ID" value="XM_043079276.1"/>
</dbReference>
<evidence type="ECO:0000256" key="1">
    <source>
        <dbReference type="SAM" id="Phobius"/>
    </source>
</evidence>
<dbReference type="WBParaSite" id="Bm2079a.1">
    <property type="protein sequence ID" value="Bm2079a.1"/>
    <property type="gene ID" value="WBGene00222340"/>
</dbReference>
<dbReference type="STRING" id="6279.A0A5S6PGK0"/>
<reference evidence="4" key="1">
    <citation type="journal article" date="2007" name="Science">
        <title>Draft genome of the filarial nematode parasite Brugia malayi.</title>
        <authorList>
            <person name="Ghedin E."/>
            <person name="Wang S."/>
            <person name="Spiro D."/>
            <person name="Caler E."/>
            <person name="Zhao Q."/>
            <person name="Crabtree J."/>
            <person name="Allen J.E."/>
            <person name="Delcher A.L."/>
            <person name="Guiliano D.B."/>
            <person name="Miranda-Saavedra D."/>
            <person name="Angiuoli S.V."/>
            <person name="Creasy T."/>
            <person name="Amedeo P."/>
            <person name="Haas B."/>
            <person name="El-Sayed N.M."/>
            <person name="Wortman J.R."/>
            <person name="Feldblyum T."/>
            <person name="Tallon L."/>
            <person name="Schatz M."/>
            <person name="Shumway M."/>
            <person name="Koo H."/>
            <person name="Salzberg S.L."/>
            <person name="Schobel S."/>
            <person name="Pertea M."/>
            <person name="Pop M."/>
            <person name="White O."/>
            <person name="Barton G.J."/>
            <person name="Carlow C.K."/>
            <person name="Crawford M.J."/>
            <person name="Daub J."/>
            <person name="Dimmic M.W."/>
            <person name="Estes C.F."/>
            <person name="Foster J.M."/>
            <person name="Ganatra M."/>
            <person name="Gregory W.F."/>
            <person name="Johnson N.M."/>
            <person name="Jin J."/>
            <person name="Komuniecki R."/>
            <person name="Korf I."/>
            <person name="Kumar S."/>
            <person name="Laney S."/>
            <person name="Li B.W."/>
            <person name="Li W."/>
            <person name="Lindblom T.H."/>
            <person name="Lustigman S."/>
            <person name="Ma D."/>
            <person name="Maina C.V."/>
            <person name="Martin D.M."/>
            <person name="McCarter J.P."/>
            <person name="McReynolds L."/>
            <person name="Mitreva M."/>
            <person name="Nutman T.B."/>
            <person name="Parkinson J."/>
            <person name="Peregrin-Alvarez J.M."/>
            <person name="Poole C."/>
            <person name="Ren Q."/>
            <person name="Saunders L."/>
            <person name="Sluder A.E."/>
            <person name="Smith K."/>
            <person name="Stanke M."/>
            <person name="Unnasch T.R."/>
            <person name="Ware J."/>
            <person name="Wei A.D."/>
            <person name="Weil G."/>
            <person name="Williams D.J."/>
            <person name="Zhang Y."/>
            <person name="Williams S.A."/>
            <person name="Fraser-Liggett C."/>
            <person name="Slatko B."/>
            <person name="Blaxter M.L."/>
            <person name="Scott A.L."/>
        </authorList>
    </citation>
    <scope>NUCLEOTIDE SEQUENCE</scope>
    <source>
        <strain evidence="4">FR3</strain>
    </source>
</reference>
<evidence type="ECO:0000313" key="4">
    <source>
        <dbReference type="Proteomes" id="UP000006672"/>
    </source>
</evidence>
<keyword evidence="1" id="KW-1133">Transmembrane helix</keyword>
<dbReference type="EMBL" id="CAAKNF010000193">
    <property type="protein sequence ID" value="VIO94800.1"/>
    <property type="molecule type" value="Genomic_DNA"/>
</dbReference>
<keyword evidence="2" id="KW-0732">Signal</keyword>
<name>A0A4E9FIY1_BRUMA</name>